<dbReference type="EMBL" id="JRXE01000017">
    <property type="protein sequence ID" value="KOC89307.1"/>
    <property type="molecule type" value="Genomic_DNA"/>
</dbReference>
<organism evidence="1 4">
    <name type="scientific">Winslowiella iniecta</name>
    <dbReference type="NCBI Taxonomy" id="1560201"/>
    <lineage>
        <taxon>Bacteria</taxon>
        <taxon>Pseudomonadati</taxon>
        <taxon>Pseudomonadota</taxon>
        <taxon>Gammaproteobacteria</taxon>
        <taxon>Enterobacterales</taxon>
        <taxon>Erwiniaceae</taxon>
        <taxon>Winslowiella</taxon>
    </lineage>
</organism>
<dbReference type="Proteomes" id="UP000036851">
    <property type="component" value="Unassembled WGS sequence"/>
</dbReference>
<reference evidence="3 4" key="1">
    <citation type="journal article" date="2015" name="Int. J. Syst. Evol. Microbiol.">
        <title>Erwinia iniecta sp. nov., isolated from Russian wheat aphids (Diuraphis noxia).</title>
        <authorList>
            <person name="Campillo T."/>
            <person name="Luna E."/>
            <person name="Portier P."/>
            <person name="Fischer-Le Saux M."/>
            <person name="Lapitan N."/>
            <person name="Tisserat N.A."/>
            <person name="Leach J.E."/>
        </authorList>
    </citation>
    <scope>NUCLEOTIDE SEQUENCE [LARGE SCALE GENOMIC DNA]</scope>
    <source>
        <strain evidence="1 4">B120</strain>
        <strain evidence="2 3">B149</strain>
    </source>
</reference>
<dbReference type="PATRIC" id="fig|1560201.3.peg.2851"/>
<evidence type="ECO:0000313" key="3">
    <source>
        <dbReference type="Proteomes" id="UP000036851"/>
    </source>
</evidence>
<gene>
    <name evidence="1" type="ORF">NG42_13385</name>
    <name evidence="2" type="ORF">NG43_01250</name>
</gene>
<dbReference type="AlphaFoldDB" id="A0A0L7T1M9"/>
<evidence type="ECO:0000313" key="1">
    <source>
        <dbReference type="EMBL" id="KOC89307.1"/>
    </source>
</evidence>
<comment type="caution">
    <text evidence="1">The sequence shown here is derived from an EMBL/GenBank/DDBJ whole genome shotgun (WGS) entry which is preliminary data.</text>
</comment>
<evidence type="ECO:0000313" key="2">
    <source>
        <dbReference type="EMBL" id="KOC95359.1"/>
    </source>
</evidence>
<name>A0A0L7T1M9_9GAMM</name>
<evidence type="ECO:0000313" key="4">
    <source>
        <dbReference type="Proteomes" id="UP000037088"/>
    </source>
</evidence>
<dbReference type="Proteomes" id="UP000037088">
    <property type="component" value="Unassembled WGS sequence"/>
</dbReference>
<accession>A0A0L7T1M9</accession>
<keyword evidence="4" id="KW-1185">Reference proteome</keyword>
<proteinExistence type="predicted"/>
<dbReference type="EMBL" id="JRXF01000001">
    <property type="protein sequence ID" value="KOC95359.1"/>
    <property type="molecule type" value="Genomic_DNA"/>
</dbReference>
<sequence>MLKPRREGRVCFRLAELKKQYQQTLHTQQSCIAQSNELSLLLEKMLSWSGNLAPRELRMQKQKIASIHVKQQHLTLQQQSLMLLLQQLQTRQEELVAELQNLLNKRSGDIFSHPRPLSDMGDFNA</sequence>
<protein>
    <submittedName>
        <fullName evidence="1">Uncharacterized protein</fullName>
    </submittedName>
</protein>